<dbReference type="AlphaFoldDB" id="A0A9P6WI70"/>
<feature type="compositionally biased region" description="Low complexity" evidence="1">
    <location>
        <begin position="54"/>
        <end position="125"/>
    </location>
</feature>
<proteinExistence type="predicted"/>
<evidence type="ECO:0000313" key="3">
    <source>
        <dbReference type="EMBL" id="KAG0687432.1"/>
    </source>
</evidence>
<evidence type="ECO:0000313" key="4">
    <source>
        <dbReference type="Proteomes" id="UP000697127"/>
    </source>
</evidence>
<name>A0A9P6WI70_9ASCO</name>
<keyword evidence="4" id="KW-1185">Reference proteome</keyword>
<dbReference type="Proteomes" id="UP000697127">
    <property type="component" value="Unassembled WGS sequence"/>
</dbReference>
<gene>
    <name evidence="3" type="ORF">C6P40_002355</name>
</gene>
<accession>A0A9P6WI70</accession>
<feature type="compositionally biased region" description="Basic residues" evidence="1">
    <location>
        <begin position="423"/>
        <end position="433"/>
    </location>
</feature>
<feature type="region of interest" description="Disordered" evidence="1">
    <location>
        <begin position="423"/>
        <end position="481"/>
    </location>
</feature>
<dbReference type="Pfam" id="PF25381">
    <property type="entry name" value="PH_26"/>
    <property type="match status" value="2"/>
</dbReference>
<feature type="compositionally biased region" description="Basic residues" evidence="1">
    <location>
        <begin position="1"/>
        <end position="12"/>
    </location>
</feature>
<feature type="domain" description="Skg3/CAF120-like PH-like" evidence="2">
    <location>
        <begin position="505"/>
        <end position="560"/>
    </location>
</feature>
<feature type="compositionally biased region" description="Polar residues" evidence="1">
    <location>
        <begin position="31"/>
        <end position="53"/>
    </location>
</feature>
<comment type="caution">
    <text evidence="3">The sequence shown here is derived from an EMBL/GenBank/DDBJ whole genome shotgun (WGS) entry which is preliminary data.</text>
</comment>
<feature type="compositionally biased region" description="Low complexity" evidence="1">
    <location>
        <begin position="434"/>
        <end position="469"/>
    </location>
</feature>
<dbReference type="InterPro" id="IPR058155">
    <property type="entry name" value="Skg3/CAF120-like_PH"/>
</dbReference>
<evidence type="ECO:0000259" key="2">
    <source>
        <dbReference type="Pfam" id="PF25381"/>
    </source>
</evidence>
<feature type="domain" description="Skg3/CAF120-like PH-like" evidence="2">
    <location>
        <begin position="305"/>
        <end position="397"/>
    </location>
</feature>
<evidence type="ECO:0000256" key="1">
    <source>
        <dbReference type="SAM" id="MobiDB-lite"/>
    </source>
</evidence>
<dbReference type="EMBL" id="PUHW01000262">
    <property type="protein sequence ID" value="KAG0687432.1"/>
    <property type="molecule type" value="Genomic_DNA"/>
</dbReference>
<reference evidence="3" key="1">
    <citation type="submission" date="2020-11" db="EMBL/GenBank/DDBJ databases">
        <title>Kefir isolates.</title>
        <authorList>
            <person name="Marcisauskas S."/>
            <person name="Kim Y."/>
            <person name="Blasche S."/>
        </authorList>
    </citation>
    <scope>NUCLEOTIDE SEQUENCE</scope>
    <source>
        <strain evidence="3">Olga-1</strain>
    </source>
</reference>
<organism evidence="3 4">
    <name type="scientific">Pichia californica</name>
    <dbReference type="NCBI Taxonomy" id="460514"/>
    <lineage>
        <taxon>Eukaryota</taxon>
        <taxon>Fungi</taxon>
        <taxon>Dikarya</taxon>
        <taxon>Ascomycota</taxon>
        <taxon>Saccharomycotina</taxon>
        <taxon>Pichiomycetes</taxon>
        <taxon>Pichiales</taxon>
        <taxon>Pichiaceae</taxon>
        <taxon>Pichia</taxon>
    </lineage>
</organism>
<sequence>MGFLKIFKKKDKKQPQDSNSSNKNDNDHTPSRSVGSNNNNFANKSDENVYQSATTNTNIDNNDNKNNNRNIYNDDTLDNNISSSDANYSNNNNNTATTSTRNVSTNSNYSQTTTSQQSGSRLSSSFKNPKSSLKLGILRKPSFNYDSPIDQKLNDINSSKITELPDELLPIVTLINHQQSRSYFKGNSYYYDSTQQIIPSDSINSTTNFNWLSAYVELNGNDISVDVENSPTTIINICDCELNYDKNEIILTILITNQSKMYFQFNSIDELNNFYSCLLLCKFEYQQLQEAYTGALLSSQAIHFSDIRTLLSPNNKQIKEEWCVIRFPFLNDKWIRCFIVILPNNKIEIYTHSSKSKKYLLSTIINGNSCYTIYPNDPSQIQNNSLMRLFANCYINSELLNIILNDDNISSIDENISLKNIRRNSRSNSRSRSRTNSLSKRMSVVSLRSTRSRDSNLSSSNDNNSNFSSIPPPIQQHQRISSLDTTISESSFNNSKTPKKLNKKNILRTHLIYIIPESHASVKPCEIMLRFLIPVLNTFKLYGRPTKFISSRTDKNSLLFGLPQLPNTYYLNEKSSLDLVNLNINNSLNEKWTSNDWNLIFKELMVALLNKGWKGGSYQGDLVNLNFSLNLNKSSNKFDFDNDGYDPMDDFIIGTESSVNRSVSINDSMH</sequence>
<protein>
    <recommendedName>
        <fullName evidence="2">Skg3/CAF120-like PH-like domain-containing protein</fullName>
    </recommendedName>
</protein>
<feature type="region of interest" description="Disordered" evidence="1">
    <location>
        <begin position="1"/>
        <end position="128"/>
    </location>
</feature>